<organism evidence="1 2">
    <name type="scientific">Orbilia oligospora</name>
    <name type="common">Nematode-trapping fungus</name>
    <name type="synonym">Arthrobotrys oligospora</name>
    <dbReference type="NCBI Taxonomy" id="2813651"/>
    <lineage>
        <taxon>Eukaryota</taxon>
        <taxon>Fungi</taxon>
        <taxon>Dikarya</taxon>
        <taxon>Ascomycota</taxon>
        <taxon>Pezizomycotina</taxon>
        <taxon>Orbiliomycetes</taxon>
        <taxon>Orbiliales</taxon>
        <taxon>Orbiliaceae</taxon>
        <taxon>Orbilia</taxon>
    </lineage>
</organism>
<sequence length="77" mass="8703">MRTIDIEPPKYNTCISLRQPLPVSIDITGWKTVDLTSLKASSCNYTVFATIDGESHKRRHSIICTAFLSLKITPNYM</sequence>
<evidence type="ECO:0000313" key="1">
    <source>
        <dbReference type="EMBL" id="TGJ72278.1"/>
    </source>
</evidence>
<protein>
    <submittedName>
        <fullName evidence="1">Uncharacterized protein</fullName>
    </submittedName>
</protein>
<name>A0A7C8KCH0_ORBOL</name>
<evidence type="ECO:0000313" key="2">
    <source>
        <dbReference type="Proteomes" id="UP000297595"/>
    </source>
</evidence>
<reference evidence="1 2" key="1">
    <citation type="submission" date="2019-03" db="EMBL/GenBank/DDBJ databases">
        <title>Nematode-trapping fungi genome.</title>
        <authorList>
            <person name="Vidal-Diez De Ulzurrun G."/>
        </authorList>
    </citation>
    <scope>NUCLEOTIDE SEQUENCE [LARGE SCALE GENOMIC DNA]</scope>
    <source>
        <strain evidence="1 2">TWF154</strain>
    </source>
</reference>
<dbReference type="AlphaFoldDB" id="A0A7C8KCH0"/>
<gene>
    <name evidence="1" type="ORF">EYR41_004185</name>
</gene>
<accession>A0A7C8KCH0</accession>
<comment type="caution">
    <text evidence="1">The sequence shown here is derived from an EMBL/GenBank/DDBJ whole genome shotgun (WGS) entry which is preliminary data.</text>
</comment>
<dbReference type="Proteomes" id="UP000297595">
    <property type="component" value="Unassembled WGS sequence"/>
</dbReference>
<proteinExistence type="predicted"/>
<dbReference type="EMBL" id="SOZJ01000002">
    <property type="protein sequence ID" value="TGJ72278.1"/>
    <property type="molecule type" value="Genomic_DNA"/>
</dbReference>